<dbReference type="InterPro" id="IPR023151">
    <property type="entry name" value="PEP_util_CS"/>
</dbReference>
<proteinExistence type="predicted"/>
<dbReference type="InterPro" id="IPR015813">
    <property type="entry name" value="Pyrv/PenolPyrv_kinase-like_dom"/>
</dbReference>
<dbReference type="PATRIC" id="fig|1439726.3.peg.3999"/>
<dbReference type="Pfam" id="PF02896">
    <property type="entry name" value="PEP-utilizers_C"/>
    <property type="match status" value="1"/>
</dbReference>
<evidence type="ECO:0000256" key="1">
    <source>
        <dbReference type="ARBA" id="ARBA00003144"/>
    </source>
</evidence>
<dbReference type="SUPFAM" id="SSF51621">
    <property type="entry name" value="Phosphoenolpyruvate/pyruvate domain"/>
    <property type="match status" value="1"/>
</dbReference>
<keyword evidence="5" id="KW-0670">Pyruvate</keyword>
<accession>A0A1E3GY92</accession>
<dbReference type="Gene3D" id="3.20.20.60">
    <property type="entry name" value="Phosphoenolpyruvate-binding domains"/>
    <property type="match status" value="1"/>
</dbReference>
<feature type="domain" description="PEP-utilising enzyme C-terminal" evidence="4">
    <location>
        <begin position="13"/>
        <end position="305"/>
    </location>
</feature>
<protein>
    <recommendedName>
        <fullName evidence="2">Pyruvate, phosphate dikinase</fullName>
    </recommendedName>
    <alternativeName>
        <fullName evidence="3">Pyruvate, orthophosphate dikinase</fullName>
    </alternativeName>
</protein>
<dbReference type="AlphaFoldDB" id="A0A1E3GY92"/>
<reference evidence="5 6" key="1">
    <citation type="submission" date="2016-07" db="EMBL/GenBank/DDBJ databases">
        <title>Draft Genome Sequence of Methylobrevis pamukkalensis PK2.</title>
        <authorList>
            <person name="Vasilenko O.V."/>
            <person name="Doronina N.V."/>
            <person name="Shmareva M.N."/>
            <person name="Tarlachkov S.V."/>
            <person name="Mustakhimov I."/>
            <person name="Trotsenko Y.A."/>
        </authorList>
    </citation>
    <scope>NUCLEOTIDE SEQUENCE [LARGE SCALE GENOMIC DNA]</scope>
    <source>
        <strain evidence="5 6">PK2</strain>
    </source>
</reference>
<keyword evidence="6" id="KW-1185">Reference proteome</keyword>
<evidence type="ECO:0000313" key="5">
    <source>
        <dbReference type="EMBL" id="ODN68895.1"/>
    </source>
</evidence>
<keyword evidence="5" id="KW-0808">Transferase</keyword>
<name>A0A1E3GY92_9HYPH</name>
<evidence type="ECO:0000256" key="2">
    <source>
        <dbReference type="ARBA" id="ARBA00020138"/>
    </source>
</evidence>
<comment type="caution">
    <text evidence="5">The sequence shown here is derived from an EMBL/GenBank/DDBJ whole genome shotgun (WGS) entry which is preliminary data.</text>
</comment>
<keyword evidence="5" id="KW-0418">Kinase</keyword>
<dbReference type="GO" id="GO:0016301">
    <property type="term" value="F:kinase activity"/>
    <property type="evidence" value="ECO:0007669"/>
    <property type="project" value="UniProtKB-KW"/>
</dbReference>
<dbReference type="PANTHER" id="PTHR22931">
    <property type="entry name" value="PHOSPHOENOLPYRUVATE DIKINASE-RELATED"/>
    <property type="match status" value="1"/>
</dbReference>
<organism evidence="5 6">
    <name type="scientific">Methylobrevis pamukkalensis</name>
    <dbReference type="NCBI Taxonomy" id="1439726"/>
    <lineage>
        <taxon>Bacteria</taxon>
        <taxon>Pseudomonadati</taxon>
        <taxon>Pseudomonadota</taxon>
        <taxon>Alphaproteobacteria</taxon>
        <taxon>Hyphomicrobiales</taxon>
        <taxon>Pleomorphomonadaceae</taxon>
        <taxon>Methylobrevis</taxon>
    </lineage>
</organism>
<comment type="function">
    <text evidence="1">Catalyzes the reversible phosphorylation of pyruvate and phosphate.</text>
</comment>
<dbReference type="PANTHER" id="PTHR22931:SF9">
    <property type="entry name" value="PYRUVATE, PHOSPHATE DIKINASE 1, CHLOROPLASTIC"/>
    <property type="match status" value="1"/>
</dbReference>
<dbReference type="InterPro" id="IPR040442">
    <property type="entry name" value="Pyrv_kinase-like_dom_sf"/>
</dbReference>
<dbReference type="InterPro" id="IPR000121">
    <property type="entry name" value="PEP_util_C"/>
</dbReference>
<dbReference type="PROSITE" id="PS00742">
    <property type="entry name" value="PEP_ENZYMES_2"/>
    <property type="match status" value="1"/>
</dbReference>
<evidence type="ECO:0000259" key="4">
    <source>
        <dbReference type="Pfam" id="PF02896"/>
    </source>
</evidence>
<evidence type="ECO:0000313" key="6">
    <source>
        <dbReference type="Proteomes" id="UP000094622"/>
    </source>
</evidence>
<gene>
    <name evidence="5" type="primary">ppdK_1</name>
    <name evidence="5" type="ORF">A6302_03794</name>
</gene>
<dbReference type="InterPro" id="IPR010121">
    <property type="entry name" value="Pyruvate_phosphate_dikinase"/>
</dbReference>
<dbReference type="EMBL" id="MCRJ01000124">
    <property type="protein sequence ID" value="ODN68895.1"/>
    <property type="molecule type" value="Genomic_DNA"/>
</dbReference>
<dbReference type="GO" id="GO:0050242">
    <property type="term" value="F:pyruvate, phosphate dikinase activity"/>
    <property type="evidence" value="ECO:0007669"/>
    <property type="project" value="InterPro"/>
</dbReference>
<evidence type="ECO:0000256" key="3">
    <source>
        <dbReference type="ARBA" id="ARBA00032883"/>
    </source>
</evidence>
<sequence>MFFDDGRVLAMREMILADTEEGRRASLAKLLPMQRKDFTEIFEIMSGLPVTIRLLDPPFHEFLPKNPEEAERLAADLGIEIERFNDRLRALREYNPMLGHRGCRLLISHPEIVEMQVRAIFEAALIATRTTGVAIMPEIMVPLVATRAELEYIKVRIHETARAVMAESGKRFSYQIGTMIELPRACLLAREIAECAEFFSFGTNDLTQTTFGISRDDAAGFLASYDAKGILGYDPFTTLDRQGVGELVRIGVERGRQARPDIKVGICGEHGGNPPSIAFCEELNLDYVSCSPFRVPVARLAAAQATLAGRGSTRVA</sequence>
<dbReference type="Proteomes" id="UP000094622">
    <property type="component" value="Unassembled WGS sequence"/>
</dbReference>